<gene>
    <name evidence="4" type="primary">PIK3C2A</name>
    <name evidence="4" type="ORF">Ciccas_004842</name>
</gene>
<dbReference type="AlphaFoldDB" id="A0ABD2QAC9"/>
<dbReference type="SUPFAM" id="SSF49562">
    <property type="entry name" value="C2 domain (Calcium/lipid-binding domain, CaLB)"/>
    <property type="match status" value="1"/>
</dbReference>
<dbReference type="InterPro" id="IPR001263">
    <property type="entry name" value="PI3K_accessory_dom"/>
</dbReference>
<accession>A0ABD2QAC9</accession>
<dbReference type="PANTHER" id="PTHR10048">
    <property type="entry name" value="PHOSPHATIDYLINOSITOL KINASE"/>
    <property type="match status" value="1"/>
</dbReference>
<protein>
    <submittedName>
        <fullName evidence="4">Phosphatidylinositol 4-phosphate 3-kinase C2 domain-containing subunit alpha</fullName>
    </submittedName>
</protein>
<evidence type="ECO:0000259" key="3">
    <source>
        <dbReference type="PROSITE" id="PS51547"/>
    </source>
</evidence>
<dbReference type="InterPro" id="IPR016024">
    <property type="entry name" value="ARM-type_fold"/>
</dbReference>
<sequence>MLGKFRMENSQQEANNPWNYVPVFSAYNDIFFSVDEVTQIAWVNIPLFDETGALRQGRYFAGLWPYLEDVCPDMKTVYTEPNRSACCPVLEIVFPEFPYDLRFPKPNSWIQAGNLNFTEAMPEDCGKIEDKLLSSLENAMCSVMFQRISYDDALRYRQKAIESFKLLHFHWKRDEYPFFAQFPPATLSNIRIDANSELNSPTKNSSYECQLPMPHQGIVDLLWAFRNLYTGLPNLLMSLLMDCLISWPSELSTQCDETSYGRFGKPWQKVLDELYSLMSKSRCPKASMALWLLGPGVADQGIRHWAVRSLATCSPDSLLALAPQLVQLMSYDLHFDWSGLFSLLVFRSSLSAQFANGLYWHLVPMIKHSTWHSNHRSLMLLSAIKQLISPRITKAWSRQVDVINQLNEAGN</sequence>
<dbReference type="PROSITE" id="PS51545">
    <property type="entry name" value="PIK_HELICAL"/>
    <property type="match status" value="1"/>
</dbReference>
<dbReference type="InterPro" id="IPR015433">
    <property type="entry name" value="PI3/4_kinase"/>
</dbReference>
<evidence type="ECO:0000313" key="5">
    <source>
        <dbReference type="Proteomes" id="UP001626550"/>
    </source>
</evidence>
<feature type="domain" description="C2 PI3K-type" evidence="3">
    <location>
        <begin position="1"/>
        <end position="95"/>
    </location>
</feature>
<keyword evidence="5" id="KW-1185">Reference proteome</keyword>
<dbReference type="InterPro" id="IPR035892">
    <property type="entry name" value="C2_domain_sf"/>
</dbReference>
<dbReference type="Proteomes" id="UP001626550">
    <property type="component" value="Unassembled WGS sequence"/>
</dbReference>
<dbReference type="Gene3D" id="1.25.40.70">
    <property type="entry name" value="Phosphatidylinositol 3-kinase, accessory domain (PIK)"/>
    <property type="match status" value="1"/>
</dbReference>
<evidence type="ECO:0000313" key="4">
    <source>
        <dbReference type="EMBL" id="KAL3316515.1"/>
    </source>
</evidence>
<dbReference type="Gene3D" id="2.60.40.150">
    <property type="entry name" value="C2 domain"/>
    <property type="match status" value="1"/>
</dbReference>
<dbReference type="EMBL" id="JBJKFK010000528">
    <property type="protein sequence ID" value="KAL3316515.1"/>
    <property type="molecule type" value="Genomic_DNA"/>
</dbReference>
<dbReference type="SMART" id="SM00145">
    <property type="entry name" value="PI3Ka"/>
    <property type="match status" value="1"/>
</dbReference>
<evidence type="ECO:0000256" key="1">
    <source>
        <dbReference type="PROSITE-ProRule" id="PRU00880"/>
    </source>
</evidence>
<dbReference type="InterPro" id="IPR042236">
    <property type="entry name" value="PI3K_accessory_sf"/>
</dbReference>
<feature type="domain" description="PIK helical" evidence="2">
    <location>
        <begin position="172"/>
        <end position="387"/>
    </location>
</feature>
<reference evidence="4 5" key="1">
    <citation type="submission" date="2024-11" db="EMBL/GenBank/DDBJ databases">
        <title>Adaptive evolution of stress response genes in parasites aligns with host niche diversity.</title>
        <authorList>
            <person name="Hahn C."/>
            <person name="Resl P."/>
        </authorList>
    </citation>
    <scope>NUCLEOTIDE SEQUENCE [LARGE SCALE GENOMIC DNA]</scope>
    <source>
        <strain evidence="4">EGGRZ-B1_66</strain>
        <tissue evidence="4">Body</tissue>
    </source>
</reference>
<organism evidence="4 5">
    <name type="scientific">Cichlidogyrus casuarinus</name>
    <dbReference type="NCBI Taxonomy" id="1844966"/>
    <lineage>
        <taxon>Eukaryota</taxon>
        <taxon>Metazoa</taxon>
        <taxon>Spiralia</taxon>
        <taxon>Lophotrochozoa</taxon>
        <taxon>Platyhelminthes</taxon>
        <taxon>Monogenea</taxon>
        <taxon>Monopisthocotylea</taxon>
        <taxon>Dactylogyridea</taxon>
        <taxon>Ancyrocephalidae</taxon>
        <taxon>Cichlidogyrus</taxon>
    </lineage>
</organism>
<dbReference type="PROSITE" id="PS51547">
    <property type="entry name" value="C2_PI3K"/>
    <property type="match status" value="1"/>
</dbReference>
<comment type="caution">
    <text evidence="4">The sequence shown here is derived from an EMBL/GenBank/DDBJ whole genome shotgun (WGS) entry which is preliminary data.</text>
</comment>
<evidence type="ECO:0000259" key="2">
    <source>
        <dbReference type="PROSITE" id="PS51545"/>
    </source>
</evidence>
<proteinExistence type="inferred from homology"/>
<comment type="similarity">
    <text evidence="1">Belongs to the PI3/PI4-kinase family.</text>
</comment>
<dbReference type="PANTHER" id="PTHR10048:SF14">
    <property type="entry name" value="LD28067P"/>
    <property type="match status" value="1"/>
</dbReference>
<dbReference type="SUPFAM" id="SSF48371">
    <property type="entry name" value="ARM repeat"/>
    <property type="match status" value="1"/>
</dbReference>
<name>A0ABD2QAC9_9PLAT</name>
<dbReference type="InterPro" id="IPR002420">
    <property type="entry name" value="PI3K-type_C2_dom"/>
</dbReference>
<dbReference type="Pfam" id="PF00613">
    <property type="entry name" value="PI3Ka"/>
    <property type="match status" value="1"/>
</dbReference>